<organism evidence="4">
    <name type="scientific">Schizaphis graminum</name>
    <name type="common">Green bug aphid</name>
    <dbReference type="NCBI Taxonomy" id="13262"/>
    <lineage>
        <taxon>Eukaryota</taxon>
        <taxon>Metazoa</taxon>
        <taxon>Ecdysozoa</taxon>
        <taxon>Arthropoda</taxon>
        <taxon>Hexapoda</taxon>
        <taxon>Insecta</taxon>
        <taxon>Pterygota</taxon>
        <taxon>Neoptera</taxon>
        <taxon>Paraneoptera</taxon>
        <taxon>Hemiptera</taxon>
        <taxon>Sternorrhyncha</taxon>
        <taxon>Aphidomorpha</taxon>
        <taxon>Aphidoidea</taxon>
        <taxon>Aphididae</taxon>
        <taxon>Aphidini</taxon>
        <taxon>Schizaphis</taxon>
    </lineage>
</organism>
<name>A0A2S2NNM4_SCHGA</name>
<dbReference type="GO" id="GO:0005576">
    <property type="term" value="C:extracellular region"/>
    <property type="evidence" value="ECO:0007669"/>
    <property type="project" value="UniProtKB-SubCell"/>
</dbReference>
<reference evidence="4" key="1">
    <citation type="submission" date="2018-04" db="EMBL/GenBank/DDBJ databases">
        <title>Transcriptome of Schizaphis graminum biotype I.</title>
        <authorList>
            <person name="Scully E.D."/>
            <person name="Geib S.M."/>
            <person name="Palmer N.A."/>
            <person name="Koch K."/>
            <person name="Bradshaw J."/>
            <person name="Heng-Moss T."/>
            <person name="Sarath G."/>
        </authorList>
    </citation>
    <scope>NUCLEOTIDE SEQUENCE</scope>
</reference>
<dbReference type="SUPFAM" id="SSF63825">
    <property type="entry name" value="YWTD domain"/>
    <property type="match status" value="1"/>
</dbReference>
<comment type="subcellular location">
    <subcellularLocation>
        <location evidence="1">Secreted</location>
    </subcellularLocation>
</comment>
<evidence type="ECO:0000256" key="3">
    <source>
        <dbReference type="ARBA" id="ARBA00022525"/>
    </source>
</evidence>
<gene>
    <name evidence="4" type="ORF">g.40171</name>
</gene>
<protein>
    <submittedName>
        <fullName evidence="4">Uncharacterized protein</fullName>
    </submittedName>
</protein>
<accession>A0A2S2NNM4</accession>
<dbReference type="Pfam" id="PF03022">
    <property type="entry name" value="MRJP"/>
    <property type="match status" value="1"/>
</dbReference>
<dbReference type="InterPro" id="IPR017996">
    <property type="entry name" value="MRJP/yellow-related"/>
</dbReference>
<keyword evidence="3" id="KW-0964">Secreted</keyword>
<dbReference type="Gene3D" id="2.120.10.30">
    <property type="entry name" value="TolB, C-terminal domain"/>
    <property type="match status" value="1"/>
</dbReference>
<dbReference type="InterPro" id="IPR011042">
    <property type="entry name" value="6-blade_b-propeller_TolB-like"/>
</dbReference>
<proteinExistence type="inferred from homology"/>
<dbReference type="EMBL" id="GGMR01005923">
    <property type="protein sequence ID" value="MBY18542.1"/>
    <property type="molecule type" value="Transcribed_RNA"/>
</dbReference>
<comment type="similarity">
    <text evidence="2">Belongs to the major royal jelly protein family.</text>
</comment>
<dbReference type="AlphaFoldDB" id="A0A2S2NNM4"/>
<sequence length="321" mass="36095">MSAIFKTLYTLPRRKPRRRLTTTVNVYDSPNSELYMTDENTSAMQKLYDCHRVQSAVAVDLDKFRGHLYVLDSGYDNCQPKIIVYDLKTYKCIQSVELGGLNGSRLATLVVDARPFKGETRVYVGDAHGGRIAVLDPDRNIWYIIALLHIQNYGSAVIQDYRRPEIYQDVPAECIAVSKLLSSVYLTSKRSHDLYTASFKDLRNLTSYVTPNVKNGDVLPVGLRVRWEGVKLGVSSGLYADIQGGLNYVYTRDFVAVRLSLIAGDAPVAAENHKVLLQSYDLLPAVTKIFTDNANYLQVWALNAVPNSRNRHLVKINTLTL</sequence>
<evidence type="ECO:0000256" key="1">
    <source>
        <dbReference type="ARBA" id="ARBA00004613"/>
    </source>
</evidence>
<evidence type="ECO:0000256" key="2">
    <source>
        <dbReference type="ARBA" id="ARBA00009127"/>
    </source>
</evidence>
<evidence type="ECO:0000313" key="4">
    <source>
        <dbReference type="EMBL" id="MBY18542.1"/>
    </source>
</evidence>